<evidence type="ECO:0000256" key="7">
    <source>
        <dbReference type="SAM" id="MobiDB-lite"/>
    </source>
</evidence>
<keyword evidence="5 6" id="KW-0175">Coiled coil</keyword>
<dbReference type="PANTHER" id="PTHR23244:SF456">
    <property type="entry name" value="MULTIPLE EPIDERMAL GROWTH FACTOR-LIKE DOMAINS PROTEIN 8"/>
    <property type="match status" value="1"/>
</dbReference>
<dbReference type="EMBL" id="JACGCI010000001">
    <property type="protein sequence ID" value="KAF6766585.1"/>
    <property type="molecule type" value="Genomic_DNA"/>
</dbReference>
<feature type="region of interest" description="Disordered" evidence="7">
    <location>
        <begin position="461"/>
        <end position="497"/>
    </location>
</feature>
<evidence type="ECO:0000256" key="6">
    <source>
        <dbReference type="SAM" id="Coils"/>
    </source>
</evidence>
<dbReference type="InterPro" id="IPR015915">
    <property type="entry name" value="Kelch-typ_b-propeller"/>
</dbReference>
<feature type="compositionally biased region" description="Pro residues" evidence="7">
    <location>
        <begin position="144"/>
        <end position="155"/>
    </location>
</feature>
<dbReference type="Proteomes" id="UP000521943">
    <property type="component" value="Unassembled WGS sequence"/>
</dbReference>
<feature type="coiled-coil region" evidence="6">
    <location>
        <begin position="742"/>
        <end position="769"/>
    </location>
</feature>
<evidence type="ECO:0000256" key="2">
    <source>
        <dbReference type="ARBA" id="ARBA00022441"/>
    </source>
</evidence>
<keyword evidence="9" id="KW-1185">Reference proteome</keyword>
<evidence type="ECO:0000256" key="5">
    <source>
        <dbReference type="ARBA" id="ARBA00023054"/>
    </source>
</evidence>
<proteinExistence type="predicted"/>
<feature type="compositionally biased region" description="Basic and acidic residues" evidence="7">
    <location>
        <begin position="1268"/>
        <end position="1279"/>
    </location>
</feature>
<feature type="compositionally biased region" description="Polar residues" evidence="7">
    <location>
        <begin position="481"/>
        <end position="497"/>
    </location>
</feature>
<feature type="compositionally biased region" description="Basic residues" evidence="7">
    <location>
        <begin position="1"/>
        <end position="10"/>
    </location>
</feature>
<feature type="region of interest" description="Disordered" evidence="7">
    <location>
        <begin position="1130"/>
        <end position="1151"/>
    </location>
</feature>
<keyword evidence="4" id="KW-0677">Repeat</keyword>
<evidence type="ECO:0000256" key="3">
    <source>
        <dbReference type="ARBA" id="ARBA00022490"/>
    </source>
</evidence>
<dbReference type="PANTHER" id="PTHR23244">
    <property type="entry name" value="KELCH REPEAT DOMAIN"/>
    <property type="match status" value="1"/>
</dbReference>
<comment type="caution">
    <text evidence="8">The sequence shown here is derived from an EMBL/GenBank/DDBJ whole genome shotgun (WGS) entry which is preliminary data.</text>
</comment>
<feature type="compositionally biased region" description="Low complexity" evidence="7">
    <location>
        <begin position="11"/>
        <end position="31"/>
    </location>
</feature>
<keyword evidence="2" id="KW-0880">Kelch repeat</keyword>
<feature type="compositionally biased region" description="Polar residues" evidence="7">
    <location>
        <begin position="1487"/>
        <end position="1502"/>
    </location>
</feature>
<comment type="subcellular location">
    <subcellularLocation>
        <location evidence="1">Cytoplasm</location>
    </subcellularLocation>
</comment>
<sequence length="1508" mass="165407">MSFFSRKKHQQQQQQAPQPQQPSQVTVAQTPSQALAQLSAPKSGIPPQSLGDAVASKGSVTSDTAGDGMSAAYSHQQRPSVQQQQFPQSQRTVSPQQGQPPTGPPQNAASQPTAPAQPRERPGYPWSIRRLTLLPPSVLNKPGVVPPTSPSPSPFPRYGHALPANPTPGGDLYLFGGLTAGEPPSPRVGHACALVSQVLIVWGGDTKMEGSQVARKGLETLDDALYLLNITLREWTRVSTTGPGPVGRYGHAVTMVGSKFFVFGGQIDGEFFNDLWAFDLNSLRTRAAWELYEPSTPEKPAQRTGHAVITFEDRIIIFGGTDGSYHYNDTWSFDLKTRKWTELQCIGFIPSPREGHAAALVDDVIYIFGGRGVDGKDLSDLAAFKISSTLSPRLNDVMGMTNKAADQRWYMFQNMGPSPSGRSGHRMAAQGTKVWVLGGESFAPVKGDEINSFHCLDTRHIRYPDPARGPPPPASVPPGSQNSARKPSLTSQNAPGPVLQQQLNGIANGRAMSPAMEEDPRRAVSPSGPGARATLMKPNGIPAQLQAGTPPPSSSPPGGYDAITNGKGKAPVRPRRDDDGDVVNEDSYDAATSESYHSSRDRVVSPEQALQQQQQQQFTTRAKSPASRATSPEQYQQQQQQQQSIMGGVNGVTGRSSPVVGAASATGRSSPMTGRASPMTGRASPSVDLRSNKPANPPEGYYAQQQIALQNQPPSSAGGAVNGYARPGSRGHGAAGSVGNVALDLVRDLKAKEIEMDSLKRQMTWMKEALGRATKAGFVVPSSERDGSGSPTGSIDSGFSSGILQGGGIDEQGESKYAELALRFKQFRAQMQNAMAEQAKTVSERLAEADRAKSSAAQETAFYRATLAAIEANDDAEVHKIDRDRIGDLERHLSSLMNERWAQDRKLTEINNSLALHTMLYEQSEARAQEAIKRCDKADEAYNRTAQLYNDLLDRYEESESKLRETTDRLVQQSSLLEQREADENGMRSQVDEAPVVEGTACEGAGTGEGELGRLRTAVQDELEMQYQKSQERLHSLEADMAEMRSEVENRSVEAQTARERLTDVENAWAKSREEADSLRALTTGGLGKLLDAHRDMKADEDRLARGHSEKIQAVEAEAQQLRMMLRDEAKKTSEVQERLNEERKRNHDAELEQSQLRGQLVNLRAQLTKAIGDAGRLRKDVLEKEGTLQEKLSVLRRYLAENGISVDDDDARPSSRANGAASPEVLHHLETKLAERTRQYEVAERELAQVAKKQRDAEAQDASGRAADAERKLEESEKTYKERLHQMEEDYQIAVHYVKGTEKMMRKMRDELTKQKNTNQQLQSELDARTGGKSSSNVLTERNAQRVQAENKDLRSRLDSLEKDLTSLRESLVSSQRESHDRLIQIEELQQDVERLQASLVIARGGHDETLLEKLSSENTTLRRENEQLSHKIGLLLEVDQSSFGRRPISGVSGRRISTSSSENALAFEHLSNELDDWQRQLANSMGSRRLSSYDPSSNTGAERPRS</sequence>
<keyword evidence="3" id="KW-0963">Cytoplasm</keyword>
<feature type="region of interest" description="Disordered" evidence="7">
    <location>
        <begin position="138"/>
        <end position="159"/>
    </location>
</feature>
<feature type="coiled-coil region" evidence="6">
    <location>
        <begin position="1020"/>
        <end position="1061"/>
    </location>
</feature>
<evidence type="ECO:0000313" key="8">
    <source>
        <dbReference type="EMBL" id="KAF6766585.1"/>
    </source>
</evidence>
<feature type="compositionally biased region" description="Pro residues" evidence="7">
    <location>
        <begin position="467"/>
        <end position="476"/>
    </location>
</feature>
<reference evidence="8 9" key="1">
    <citation type="submission" date="2020-07" db="EMBL/GenBank/DDBJ databases">
        <title>Comparative genomics of pyrophilous fungi reveals a link between fire events and developmental genes.</title>
        <authorList>
            <consortium name="DOE Joint Genome Institute"/>
            <person name="Steindorff A.S."/>
            <person name="Carver A."/>
            <person name="Calhoun S."/>
            <person name="Stillman K."/>
            <person name="Liu H."/>
            <person name="Lipzen A."/>
            <person name="Pangilinan J."/>
            <person name="Labutti K."/>
            <person name="Bruns T.D."/>
            <person name="Grigoriev I.V."/>
        </authorList>
    </citation>
    <scope>NUCLEOTIDE SEQUENCE [LARGE SCALE GENOMIC DNA]</scope>
    <source>
        <strain evidence="8 9">CBS 144469</strain>
    </source>
</reference>
<dbReference type="GO" id="GO:0061245">
    <property type="term" value="P:establishment or maintenance of bipolar cell polarity"/>
    <property type="evidence" value="ECO:0007669"/>
    <property type="project" value="TreeGrafter"/>
</dbReference>
<gene>
    <name evidence="8" type="ORF">DFP72DRAFT_839021</name>
</gene>
<feature type="region of interest" description="Disordered" evidence="7">
    <location>
        <begin position="1206"/>
        <end position="1227"/>
    </location>
</feature>
<dbReference type="Gene3D" id="2.120.10.80">
    <property type="entry name" value="Kelch-type beta propeller"/>
    <property type="match status" value="2"/>
</dbReference>
<evidence type="ECO:0000313" key="9">
    <source>
        <dbReference type="Proteomes" id="UP000521943"/>
    </source>
</evidence>
<feature type="region of interest" description="Disordered" evidence="7">
    <location>
        <begin position="780"/>
        <end position="808"/>
    </location>
</feature>
<name>A0A8H6IJ94_9AGAR</name>
<dbReference type="SUPFAM" id="SSF117281">
    <property type="entry name" value="Kelch motif"/>
    <property type="match status" value="1"/>
</dbReference>
<accession>A0A8H6IJ94</accession>
<evidence type="ECO:0000256" key="1">
    <source>
        <dbReference type="ARBA" id="ARBA00004496"/>
    </source>
</evidence>
<organism evidence="8 9">
    <name type="scientific">Ephemerocybe angulata</name>
    <dbReference type="NCBI Taxonomy" id="980116"/>
    <lineage>
        <taxon>Eukaryota</taxon>
        <taxon>Fungi</taxon>
        <taxon>Dikarya</taxon>
        <taxon>Basidiomycota</taxon>
        <taxon>Agaricomycotina</taxon>
        <taxon>Agaricomycetes</taxon>
        <taxon>Agaricomycetidae</taxon>
        <taxon>Agaricales</taxon>
        <taxon>Agaricineae</taxon>
        <taxon>Psathyrellaceae</taxon>
        <taxon>Ephemerocybe</taxon>
    </lineage>
</organism>
<feature type="compositionally biased region" description="Polar residues" evidence="7">
    <location>
        <begin position="1333"/>
        <end position="1349"/>
    </location>
</feature>
<protein>
    <submittedName>
        <fullName evidence="8">Uncharacterized protein</fullName>
    </submittedName>
</protein>
<feature type="region of interest" description="Disordered" evidence="7">
    <location>
        <begin position="1315"/>
        <end position="1356"/>
    </location>
</feature>
<feature type="region of interest" description="Disordered" evidence="7">
    <location>
        <begin position="712"/>
        <end position="736"/>
    </location>
</feature>
<feature type="coiled-coil region" evidence="6">
    <location>
        <begin position="921"/>
        <end position="973"/>
    </location>
</feature>
<dbReference type="OrthoDB" id="45365at2759"/>
<dbReference type="GO" id="GO:0051285">
    <property type="term" value="C:cell cortex of cell tip"/>
    <property type="evidence" value="ECO:0007669"/>
    <property type="project" value="TreeGrafter"/>
</dbReference>
<feature type="region of interest" description="Disordered" evidence="7">
    <location>
        <begin position="1252"/>
        <end position="1279"/>
    </location>
</feature>
<feature type="compositionally biased region" description="Polar residues" evidence="7">
    <location>
        <begin position="1316"/>
        <end position="1325"/>
    </location>
</feature>
<feature type="compositionally biased region" description="Low complexity" evidence="7">
    <location>
        <begin position="76"/>
        <end position="100"/>
    </location>
</feature>
<feature type="compositionally biased region" description="Polar residues" evidence="7">
    <location>
        <begin position="618"/>
        <end position="633"/>
    </location>
</feature>
<feature type="region of interest" description="Disordered" evidence="7">
    <location>
        <begin position="514"/>
        <end position="699"/>
    </location>
</feature>
<evidence type="ECO:0000256" key="4">
    <source>
        <dbReference type="ARBA" id="ARBA00022737"/>
    </source>
</evidence>
<dbReference type="FunFam" id="2.120.10.80:FF:000049">
    <property type="entry name" value="Cell polarity protein (Tea1)"/>
    <property type="match status" value="1"/>
</dbReference>
<feature type="region of interest" description="Disordered" evidence="7">
    <location>
        <begin position="1"/>
        <end position="123"/>
    </location>
</feature>
<feature type="compositionally biased region" description="Polar residues" evidence="7">
    <location>
        <begin position="789"/>
        <end position="803"/>
    </location>
</feature>
<dbReference type="Pfam" id="PF24681">
    <property type="entry name" value="Kelch_KLHDC2_KLHL20_DRC7"/>
    <property type="match status" value="1"/>
</dbReference>
<feature type="region of interest" description="Disordered" evidence="7">
    <location>
        <begin position="1487"/>
        <end position="1508"/>
    </location>
</feature>
<feature type="compositionally biased region" description="Acidic residues" evidence="7">
    <location>
        <begin position="579"/>
        <end position="588"/>
    </location>
</feature>
<feature type="compositionally biased region" description="Low complexity" evidence="7">
    <location>
        <begin position="634"/>
        <end position="643"/>
    </location>
</feature>